<dbReference type="InterPro" id="IPR005516">
    <property type="entry name" value="Remorin_C"/>
</dbReference>
<reference evidence="4" key="1">
    <citation type="journal article" date="2017" name="Gigascience">
        <title>The genome draft of coconut (Cocos nucifera).</title>
        <authorList>
            <person name="Xiao Y."/>
            <person name="Xu P."/>
            <person name="Fan H."/>
            <person name="Baudouin L."/>
            <person name="Xia W."/>
            <person name="Bocs S."/>
            <person name="Xu J."/>
            <person name="Li Q."/>
            <person name="Guo A."/>
            <person name="Zhou L."/>
            <person name="Li J."/>
            <person name="Wu Y."/>
            <person name="Ma Z."/>
            <person name="Armero A."/>
            <person name="Issali A.E."/>
            <person name="Liu N."/>
            <person name="Peng M."/>
            <person name="Yang Y."/>
        </authorList>
    </citation>
    <scope>NUCLEOTIDE SEQUENCE</scope>
    <source>
        <tissue evidence="4">Spear leaf of Hainan Tall coconut</tissue>
    </source>
</reference>
<evidence type="ECO:0000256" key="2">
    <source>
        <dbReference type="SAM" id="MobiDB-lite"/>
    </source>
</evidence>
<dbReference type="Pfam" id="PF03763">
    <property type="entry name" value="Remorin_C"/>
    <property type="match status" value="1"/>
</dbReference>
<keyword evidence="5" id="KW-1185">Reference proteome</keyword>
<evidence type="ECO:0000313" key="5">
    <source>
        <dbReference type="Proteomes" id="UP000797356"/>
    </source>
</evidence>
<feature type="compositionally biased region" description="Basic and acidic residues" evidence="2">
    <location>
        <begin position="115"/>
        <end position="132"/>
    </location>
</feature>
<feature type="compositionally biased region" description="Polar residues" evidence="2">
    <location>
        <begin position="150"/>
        <end position="172"/>
    </location>
</feature>
<protein>
    <submittedName>
        <fullName evidence="4">Putative remorin 4.2</fullName>
    </submittedName>
</protein>
<gene>
    <name evidence="4" type="ORF">COCNU_13G005960</name>
</gene>
<evidence type="ECO:0000256" key="1">
    <source>
        <dbReference type="ARBA" id="ARBA00005711"/>
    </source>
</evidence>
<evidence type="ECO:0000313" key="4">
    <source>
        <dbReference type="EMBL" id="KAG1366806.1"/>
    </source>
</evidence>
<dbReference type="PANTHER" id="PTHR31471">
    <property type="entry name" value="OS02G0116800 PROTEIN"/>
    <property type="match status" value="1"/>
</dbReference>
<dbReference type="AlphaFoldDB" id="A0A8K0ITG6"/>
<name>A0A8K0ITG6_COCNU</name>
<feature type="region of interest" description="Disordered" evidence="2">
    <location>
        <begin position="77"/>
        <end position="172"/>
    </location>
</feature>
<evidence type="ECO:0000259" key="3">
    <source>
        <dbReference type="Pfam" id="PF03763"/>
    </source>
</evidence>
<comment type="similarity">
    <text evidence="1">Belongs to the remorin family.</text>
</comment>
<accession>A0A8K0ITG6</accession>
<reference evidence="4" key="2">
    <citation type="submission" date="2019-07" db="EMBL/GenBank/DDBJ databases">
        <authorList>
            <person name="Yang Y."/>
            <person name="Bocs S."/>
            <person name="Baudouin L."/>
        </authorList>
    </citation>
    <scope>NUCLEOTIDE SEQUENCE</scope>
    <source>
        <tissue evidence="4">Spear leaf of Hainan Tall coconut</tissue>
    </source>
</reference>
<dbReference type="Proteomes" id="UP000797356">
    <property type="component" value="Chromosome 13"/>
</dbReference>
<organism evidence="4 5">
    <name type="scientific">Cocos nucifera</name>
    <name type="common">Coconut palm</name>
    <dbReference type="NCBI Taxonomy" id="13894"/>
    <lineage>
        <taxon>Eukaryota</taxon>
        <taxon>Viridiplantae</taxon>
        <taxon>Streptophyta</taxon>
        <taxon>Embryophyta</taxon>
        <taxon>Tracheophyta</taxon>
        <taxon>Spermatophyta</taxon>
        <taxon>Magnoliopsida</taxon>
        <taxon>Liliopsida</taxon>
        <taxon>Arecaceae</taxon>
        <taxon>Arecoideae</taxon>
        <taxon>Cocoseae</taxon>
        <taxon>Attaleinae</taxon>
        <taxon>Cocos</taxon>
    </lineage>
</organism>
<dbReference type="EMBL" id="CM017884">
    <property type="protein sequence ID" value="KAG1366806.1"/>
    <property type="molecule type" value="Genomic_DNA"/>
</dbReference>
<dbReference type="OrthoDB" id="775261at2759"/>
<comment type="caution">
    <text evidence="4">The sequence shown here is derived from an EMBL/GenBank/DDBJ whole genome shotgun (WGS) entry which is preliminary data.</text>
</comment>
<proteinExistence type="inferred from homology"/>
<feature type="domain" description="Remorin C-terminal" evidence="3">
    <location>
        <begin position="175"/>
        <end position="227"/>
    </location>
</feature>
<sequence length="243" mass="27565">MDLILLLKSIKLLRAPKKKLQGNKNFVYAEGKKTQNWFQMPLTGQMSEVEDGSDGEFETAIGAAAYAITLQKEESSLNQKKPVEELGGPLIKTKSKREESMNKLTDSSKISRWFSGKDAKEDGKSSGSKRFEFGQNQGGQQAPFARKPTVSFSGNTDSFSRKGNANVKTTNSTTAESKADAWEKEKMAKIKKRYEKMKVIILEWENEHKMKAKCRLERKEVYLDYTRIYGAMIAFHFFFPLSS</sequence>
<dbReference type="PANTHER" id="PTHR31471:SF51">
    <property type="entry name" value="REMORIN FAMILY PROTEIN"/>
    <property type="match status" value="1"/>
</dbReference>